<evidence type="ECO:0000313" key="2">
    <source>
        <dbReference type="Proteomes" id="UP000265520"/>
    </source>
</evidence>
<feature type="non-terminal residue" evidence="1">
    <location>
        <position position="1"/>
    </location>
</feature>
<dbReference type="EMBL" id="LXQA010682756">
    <property type="protein sequence ID" value="MCI65797.1"/>
    <property type="molecule type" value="Genomic_DNA"/>
</dbReference>
<name>A0A392TZ19_9FABA</name>
<comment type="caution">
    <text evidence="1">The sequence shown here is derived from an EMBL/GenBank/DDBJ whole genome shotgun (WGS) entry which is preliminary data.</text>
</comment>
<proteinExistence type="predicted"/>
<accession>A0A392TZ19</accession>
<evidence type="ECO:0000313" key="1">
    <source>
        <dbReference type="EMBL" id="MCI65797.1"/>
    </source>
</evidence>
<organism evidence="1 2">
    <name type="scientific">Trifolium medium</name>
    <dbReference type="NCBI Taxonomy" id="97028"/>
    <lineage>
        <taxon>Eukaryota</taxon>
        <taxon>Viridiplantae</taxon>
        <taxon>Streptophyta</taxon>
        <taxon>Embryophyta</taxon>
        <taxon>Tracheophyta</taxon>
        <taxon>Spermatophyta</taxon>
        <taxon>Magnoliopsida</taxon>
        <taxon>eudicotyledons</taxon>
        <taxon>Gunneridae</taxon>
        <taxon>Pentapetalae</taxon>
        <taxon>rosids</taxon>
        <taxon>fabids</taxon>
        <taxon>Fabales</taxon>
        <taxon>Fabaceae</taxon>
        <taxon>Papilionoideae</taxon>
        <taxon>50 kb inversion clade</taxon>
        <taxon>NPAAA clade</taxon>
        <taxon>Hologalegina</taxon>
        <taxon>IRL clade</taxon>
        <taxon>Trifolieae</taxon>
        <taxon>Trifolium</taxon>
    </lineage>
</organism>
<dbReference type="Proteomes" id="UP000265520">
    <property type="component" value="Unassembled WGS sequence"/>
</dbReference>
<keyword evidence="2" id="KW-1185">Reference proteome</keyword>
<sequence length="54" mass="5779">KYAESVSWKLDLCTPWKQMTARRAAETDRLSSRSGSSEVAGVAGCDGLGFSLQA</sequence>
<dbReference type="AlphaFoldDB" id="A0A392TZ19"/>
<protein>
    <submittedName>
        <fullName evidence="1">Uncharacterized protein</fullName>
    </submittedName>
</protein>
<reference evidence="1 2" key="1">
    <citation type="journal article" date="2018" name="Front. Plant Sci.">
        <title>Red Clover (Trifolium pratense) and Zigzag Clover (T. medium) - A Picture of Genomic Similarities and Differences.</title>
        <authorList>
            <person name="Dluhosova J."/>
            <person name="Istvanek J."/>
            <person name="Nedelnik J."/>
            <person name="Repkova J."/>
        </authorList>
    </citation>
    <scope>NUCLEOTIDE SEQUENCE [LARGE SCALE GENOMIC DNA]</scope>
    <source>
        <strain evidence="2">cv. 10/8</strain>
        <tissue evidence="1">Leaf</tissue>
    </source>
</reference>